<dbReference type="HOGENOM" id="CLU_2014399_0_0_10"/>
<protein>
    <submittedName>
        <fullName evidence="2">Hypothetical membrane protein</fullName>
    </submittedName>
</protein>
<proteinExistence type="predicted"/>
<evidence type="ECO:0000313" key="3">
    <source>
        <dbReference type="Proteomes" id="UP000008898"/>
    </source>
</evidence>
<sequence length="123" mass="13446">MFKISSRDIQPSIATFFMAIPLSMGLANITDLPFLSVSIAGTIIGISINALNQSKIRSAVQVEGGAPVKNYQNSHILQSEGISYGEHHIKTLLAEESDFSTPNTFLSLVQVNHFSIEKRFGNH</sequence>
<dbReference type="Proteomes" id="UP000008898">
    <property type="component" value="Chromosome"/>
</dbReference>
<reference evidence="2 3" key="2">
    <citation type="journal article" date="2012" name="Environ. Microbiol.">
        <title>Characterization of the first alginolytic operons in a marine bacterium: from their emergence in marine Flavobacteriia to their independent transfers to marine Proteobacteria and human gut Bacteroides.</title>
        <authorList>
            <person name="Thomas F."/>
            <person name="Barbeyron T."/>
            <person name="Tonon T."/>
            <person name="Genicot S."/>
            <person name="Czjzek M."/>
            <person name="Michel G."/>
        </authorList>
    </citation>
    <scope>NUCLEOTIDE SEQUENCE [LARGE SCALE GENOMIC DNA]</scope>
    <source>
        <strain evidence="3">DSM 12802 / CCUG 47099 / CIP 106680 / NCIMB 13871 / Dsij</strain>
    </source>
</reference>
<keyword evidence="1" id="KW-0472">Membrane</keyword>
<dbReference type="KEGG" id="zga:ZOBELLIA_1504"/>
<gene>
    <name evidence="2" type="ordered locus">zobellia_1504</name>
</gene>
<feature type="transmembrane region" description="Helical" evidence="1">
    <location>
        <begin position="35"/>
        <end position="51"/>
    </location>
</feature>
<dbReference type="STRING" id="63186.ZOBELLIA_1504"/>
<evidence type="ECO:0000313" key="2">
    <source>
        <dbReference type="EMBL" id="CAZ95560.1"/>
    </source>
</evidence>
<reference evidence="3" key="1">
    <citation type="submission" date="2009-07" db="EMBL/GenBank/DDBJ databases">
        <title>Complete genome sequence of Zobellia galactanivorans Dsij.</title>
        <authorList>
            <consortium name="Genoscope - CEA"/>
        </authorList>
    </citation>
    <scope>NUCLEOTIDE SEQUENCE [LARGE SCALE GENOMIC DNA]</scope>
    <source>
        <strain evidence="3">DSM 12802 / CCUG 47099 / CIP 106680 / NCIMB 13871 / Dsij</strain>
    </source>
</reference>
<accession>G0LAU1</accession>
<feature type="transmembrane region" description="Helical" evidence="1">
    <location>
        <begin position="12"/>
        <end position="29"/>
    </location>
</feature>
<evidence type="ECO:0000256" key="1">
    <source>
        <dbReference type="SAM" id="Phobius"/>
    </source>
</evidence>
<keyword evidence="1" id="KW-1133">Transmembrane helix</keyword>
<dbReference type="AlphaFoldDB" id="G0LAU1"/>
<organism evidence="2 3">
    <name type="scientific">Zobellia galactanivorans (strain DSM 12802 / CCUG 47099 / CIP 106680 / NCIMB 13871 / Dsij)</name>
    <dbReference type="NCBI Taxonomy" id="63186"/>
    <lineage>
        <taxon>Bacteria</taxon>
        <taxon>Pseudomonadati</taxon>
        <taxon>Bacteroidota</taxon>
        <taxon>Flavobacteriia</taxon>
        <taxon>Flavobacteriales</taxon>
        <taxon>Flavobacteriaceae</taxon>
        <taxon>Zobellia</taxon>
    </lineage>
</organism>
<keyword evidence="3" id="KW-1185">Reference proteome</keyword>
<keyword evidence="1" id="KW-0812">Transmembrane</keyword>
<name>G0LAU1_ZOBGA</name>
<dbReference type="EMBL" id="FP476056">
    <property type="protein sequence ID" value="CAZ95560.1"/>
    <property type="molecule type" value="Genomic_DNA"/>
</dbReference>